<feature type="transmembrane region" description="Helical" evidence="2">
    <location>
        <begin position="74"/>
        <end position="93"/>
    </location>
</feature>
<evidence type="ECO:0000256" key="2">
    <source>
        <dbReference type="SAM" id="Phobius"/>
    </source>
</evidence>
<gene>
    <name evidence="3" type="ORF">ECRASSUSDP1_LOCUS18324</name>
</gene>
<dbReference type="EMBL" id="CAMPGE010018538">
    <property type="protein sequence ID" value="CAI2376947.1"/>
    <property type="molecule type" value="Genomic_DNA"/>
</dbReference>
<organism evidence="3 4">
    <name type="scientific">Euplotes crassus</name>
    <dbReference type="NCBI Taxonomy" id="5936"/>
    <lineage>
        <taxon>Eukaryota</taxon>
        <taxon>Sar</taxon>
        <taxon>Alveolata</taxon>
        <taxon>Ciliophora</taxon>
        <taxon>Intramacronucleata</taxon>
        <taxon>Spirotrichea</taxon>
        <taxon>Hypotrichia</taxon>
        <taxon>Euplotida</taxon>
        <taxon>Euplotidae</taxon>
        <taxon>Moneuplotes</taxon>
    </lineage>
</organism>
<name>A0AAD1XQD3_EUPCR</name>
<comment type="caution">
    <text evidence="3">The sequence shown here is derived from an EMBL/GenBank/DDBJ whole genome shotgun (WGS) entry which is preliminary data.</text>
</comment>
<feature type="compositionally biased region" description="Basic and acidic residues" evidence="1">
    <location>
        <begin position="160"/>
        <end position="172"/>
    </location>
</feature>
<feature type="compositionally biased region" description="Low complexity" evidence="1">
    <location>
        <begin position="150"/>
        <end position="159"/>
    </location>
</feature>
<feature type="transmembrane region" description="Helical" evidence="2">
    <location>
        <begin position="113"/>
        <end position="136"/>
    </location>
</feature>
<keyword evidence="2" id="KW-0472">Membrane</keyword>
<evidence type="ECO:0000313" key="3">
    <source>
        <dbReference type="EMBL" id="CAI2376947.1"/>
    </source>
</evidence>
<dbReference type="Proteomes" id="UP001295684">
    <property type="component" value="Unassembled WGS sequence"/>
</dbReference>
<keyword evidence="2" id="KW-1133">Transmembrane helix</keyword>
<feature type="transmembrane region" description="Helical" evidence="2">
    <location>
        <begin position="38"/>
        <end position="62"/>
    </location>
</feature>
<keyword evidence="2" id="KW-0812">Transmembrane</keyword>
<accession>A0AAD1XQD3</accession>
<evidence type="ECO:0000313" key="4">
    <source>
        <dbReference type="Proteomes" id="UP001295684"/>
    </source>
</evidence>
<feature type="region of interest" description="Disordered" evidence="1">
    <location>
        <begin position="149"/>
        <end position="185"/>
    </location>
</feature>
<proteinExistence type="predicted"/>
<protein>
    <submittedName>
        <fullName evidence="3">Uncharacterized protein</fullName>
    </submittedName>
</protein>
<keyword evidence="4" id="KW-1185">Reference proteome</keyword>
<sequence>MLEDTSPLLLFVCAYDVGLMVVNLVVFVGLMVVGPKCFGVAFGVRVGVIMCPKAVIAIISWLKCFKGPWEKRKLNFNTFILMLQIPFDISVIIANEMLVENGWVRDFRVGVNVAYGVMTIIDVILIMILCSQVYLVEHPQKDIKRREIVNKQNAKPQKNPKLDLETRMHNLAEDSTPQQEEVVEP</sequence>
<evidence type="ECO:0000256" key="1">
    <source>
        <dbReference type="SAM" id="MobiDB-lite"/>
    </source>
</evidence>
<dbReference type="AlphaFoldDB" id="A0AAD1XQD3"/>
<reference evidence="3" key="1">
    <citation type="submission" date="2023-07" db="EMBL/GenBank/DDBJ databases">
        <authorList>
            <consortium name="AG Swart"/>
            <person name="Singh M."/>
            <person name="Singh A."/>
            <person name="Seah K."/>
            <person name="Emmerich C."/>
        </authorList>
    </citation>
    <scope>NUCLEOTIDE SEQUENCE</scope>
    <source>
        <strain evidence="3">DP1</strain>
    </source>
</reference>
<feature type="transmembrane region" description="Helical" evidence="2">
    <location>
        <begin position="7"/>
        <end position="32"/>
    </location>
</feature>